<dbReference type="RefSeq" id="WP_105050184.1">
    <property type="nucleotide sequence ID" value="NZ_CP150661.1"/>
</dbReference>
<proteinExistence type="predicted"/>
<evidence type="ECO:0000313" key="2">
    <source>
        <dbReference type="Proteomes" id="UP000247345"/>
    </source>
</evidence>
<reference evidence="1 2" key="1">
    <citation type="submission" date="2016-12" db="EMBL/GenBank/DDBJ databases">
        <title>Trade-off between light-utilization and light-protection in marine flavobacteria.</title>
        <authorList>
            <person name="Kumagai Y."/>
            <person name="Yoshizawa S."/>
            <person name="Kogure K."/>
            <person name="Iwasaki W."/>
        </authorList>
    </citation>
    <scope>NUCLEOTIDE SEQUENCE [LARGE SCALE GENOMIC DNA]</scope>
    <source>
        <strain evidence="1 2">KCTC 12100</strain>
    </source>
</reference>
<dbReference type="EMBL" id="MSCK01000002">
    <property type="protein sequence ID" value="PQJ69253.1"/>
    <property type="molecule type" value="Genomic_DNA"/>
</dbReference>
<sequence>MKIKIFLYGQEYNEKPPTPSGIKTRIGNLTNKHIYALNKLEIEAEVTIKFSSEDGRKATKEEMEFLVEAENKADKDEIWNTIIKTENNITE</sequence>
<accession>A0A2P6C8K6</accession>
<name>A0A2P6C8K6_9FLAO</name>
<dbReference type="Proteomes" id="UP000247345">
    <property type="component" value="Unassembled WGS sequence"/>
</dbReference>
<gene>
    <name evidence="1" type="ORF">BTO14_14620</name>
</gene>
<organism evidence="1 2">
    <name type="scientific">Polaribacter butkevichii</name>
    <dbReference type="NCBI Taxonomy" id="218490"/>
    <lineage>
        <taxon>Bacteria</taxon>
        <taxon>Pseudomonadati</taxon>
        <taxon>Bacteroidota</taxon>
        <taxon>Flavobacteriia</taxon>
        <taxon>Flavobacteriales</taxon>
        <taxon>Flavobacteriaceae</taxon>
    </lineage>
</organism>
<dbReference type="AlphaFoldDB" id="A0A2P6C8K6"/>
<protein>
    <submittedName>
        <fullName evidence="1">Uncharacterized protein</fullName>
    </submittedName>
</protein>
<comment type="caution">
    <text evidence="1">The sequence shown here is derived from an EMBL/GenBank/DDBJ whole genome shotgun (WGS) entry which is preliminary data.</text>
</comment>
<keyword evidence="2" id="KW-1185">Reference proteome</keyword>
<dbReference type="OrthoDB" id="9893700at2"/>
<evidence type="ECO:0000313" key="1">
    <source>
        <dbReference type="EMBL" id="PQJ69253.1"/>
    </source>
</evidence>